<dbReference type="Proteomes" id="UP000712007">
    <property type="component" value="Unassembled WGS sequence"/>
</dbReference>
<reference evidence="1" key="2">
    <citation type="journal article" date="2021" name="PeerJ">
        <title>Extensive microbial diversity within the chicken gut microbiome revealed by metagenomics and culture.</title>
        <authorList>
            <person name="Gilroy R."/>
            <person name="Ravi A."/>
            <person name="Getino M."/>
            <person name="Pursley I."/>
            <person name="Horton D.L."/>
            <person name="Alikhan N.F."/>
            <person name="Baker D."/>
            <person name="Gharbi K."/>
            <person name="Hall N."/>
            <person name="Watson M."/>
            <person name="Adriaenssens E.M."/>
            <person name="Foster-Nyarko E."/>
            <person name="Jarju S."/>
            <person name="Secka A."/>
            <person name="Antonio M."/>
            <person name="Oren A."/>
            <person name="Chaudhuri R.R."/>
            <person name="La Ragione R."/>
            <person name="Hildebrand F."/>
            <person name="Pallen M.J."/>
        </authorList>
    </citation>
    <scope>NUCLEOTIDE SEQUENCE</scope>
    <source>
        <strain evidence="1">3924</strain>
    </source>
</reference>
<evidence type="ECO:0000313" key="2">
    <source>
        <dbReference type="Proteomes" id="UP000712007"/>
    </source>
</evidence>
<gene>
    <name evidence="1" type="ORF">IAC51_02535</name>
</gene>
<organism evidence="1 2">
    <name type="scientific">Candidatus Aphodosoma intestinipullorum</name>
    <dbReference type="NCBI Taxonomy" id="2840674"/>
    <lineage>
        <taxon>Bacteria</taxon>
        <taxon>Pseudomonadati</taxon>
        <taxon>Bacteroidota</taxon>
        <taxon>Bacteroidia</taxon>
        <taxon>Bacteroidales</taxon>
        <taxon>Candidatus Aphodosoma</taxon>
    </lineage>
</organism>
<reference evidence="1" key="1">
    <citation type="submission" date="2020-10" db="EMBL/GenBank/DDBJ databases">
        <authorList>
            <person name="Gilroy R."/>
        </authorList>
    </citation>
    <scope>NUCLEOTIDE SEQUENCE</scope>
    <source>
        <strain evidence="1">3924</strain>
    </source>
</reference>
<comment type="caution">
    <text evidence="1">The sequence shown here is derived from an EMBL/GenBank/DDBJ whole genome shotgun (WGS) entry which is preliminary data.</text>
</comment>
<sequence length="78" mass="8851">MNYVVRFLYNGKEYSAPANSEQFSVELKAGTADIIIRDCAENVAKDYLEKNGLRKEGCSIKRLQMQDENGKLIYAAQE</sequence>
<dbReference type="EMBL" id="JADIMV010000045">
    <property type="protein sequence ID" value="MBO8439506.1"/>
    <property type="molecule type" value="Genomic_DNA"/>
</dbReference>
<proteinExistence type="predicted"/>
<dbReference type="AlphaFoldDB" id="A0A940DJ87"/>
<evidence type="ECO:0000313" key="1">
    <source>
        <dbReference type="EMBL" id="MBO8439506.1"/>
    </source>
</evidence>
<accession>A0A940DJ87</accession>
<protein>
    <submittedName>
        <fullName evidence="1">Uncharacterized protein</fullName>
    </submittedName>
</protein>
<name>A0A940DJ87_9BACT</name>